<reference evidence="3 4" key="1">
    <citation type="submission" date="2019-03" db="EMBL/GenBank/DDBJ databases">
        <title>Arthrobacter sp. nov., an bacterium isolated from biocrust in Mu Us Desert.</title>
        <authorList>
            <person name="Lixiong L."/>
        </authorList>
    </citation>
    <scope>NUCLEOTIDE SEQUENCE [LARGE SCALE GENOMIC DNA]</scope>
    <source>
        <strain evidence="3 4">SLN-3</strain>
    </source>
</reference>
<comment type="similarity">
    <text evidence="1">Belongs to the ROK (NagC/XylR) family.</text>
</comment>
<dbReference type="Gene3D" id="1.10.10.10">
    <property type="entry name" value="Winged helix-like DNA-binding domain superfamily/Winged helix DNA-binding domain"/>
    <property type="match status" value="1"/>
</dbReference>
<organism evidence="3 4">
    <name type="scientific">Arthrobacter crusticola</name>
    <dbReference type="NCBI Taxonomy" id="2547960"/>
    <lineage>
        <taxon>Bacteria</taxon>
        <taxon>Bacillati</taxon>
        <taxon>Actinomycetota</taxon>
        <taxon>Actinomycetes</taxon>
        <taxon>Micrococcales</taxon>
        <taxon>Micrococcaceae</taxon>
        <taxon>Arthrobacter</taxon>
    </lineage>
</organism>
<proteinExistence type="inferred from homology"/>
<dbReference type="SUPFAM" id="SSF53067">
    <property type="entry name" value="Actin-like ATPase domain"/>
    <property type="match status" value="1"/>
</dbReference>
<dbReference type="SUPFAM" id="SSF46785">
    <property type="entry name" value="Winged helix' DNA-binding domain"/>
    <property type="match status" value="1"/>
</dbReference>
<dbReference type="AlphaFoldDB" id="A0A4R5U0S7"/>
<evidence type="ECO:0000259" key="2">
    <source>
        <dbReference type="Pfam" id="PF12802"/>
    </source>
</evidence>
<dbReference type="PANTHER" id="PTHR18964">
    <property type="entry name" value="ROK (REPRESSOR, ORF, KINASE) FAMILY"/>
    <property type="match status" value="1"/>
</dbReference>
<keyword evidence="4" id="KW-1185">Reference proteome</keyword>
<comment type="caution">
    <text evidence="3">The sequence shown here is derived from an EMBL/GenBank/DDBJ whole genome shotgun (WGS) entry which is preliminary data.</text>
</comment>
<dbReference type="OrthoDB" id="4083144at2"/>
<sequence>MGDFNQTVVLDAIRRSPDGLSRIELAGATGLSAQTLSNIARRLLDQSLIVESGTVRKGRGKPRTVLTLNPTAGYAVGVHLDPAVLTFVILDLGGRVVAHSTRRTPVEPGAEAIVDVMASAVADLLTGAGVDRGLVLGVGVASPGPIDPEHGVVVDPPFLRGWHQVPLRSSLSEATGFPVVLEKDVAAAAVAEIWGSSSESPENFLFVYLGTGIGIGLVSGGSVLRGRTQNAGEVGHIVVDPDGPACTCGLRGCLAVTCMPQNLVQEAVLLGVLDYPVDNADPGAVETAFLDLCARAVDGKAARRIIDVSAERVAKAVSVLTNALDFDRVVFGGPYWPLLAGSYLRIVPDVLTRLTVAPHADGIQIEGTAFGTDVGAVGAACTVFTNALSPSPEQLLLRTDGPGPAQAARARR</sequence>
<dbReference type="InterPro" id="IPR043129">
    <property type="entry name" value="ATPase_NBD"/>
</dbReference>
<dbReference type="InterPro" id="IPR036388">
    <property type="entry name" value="WH-like_DNA-bd_sf"/>
</dbReference>
<dbReference type="EMBL" id="SMTK01000002">
    <property type="protein sequence ID" value="TDK27101.1"/>
    <property type="molecule type" value="Genomic_DNA"/>
</dbReference>
<dbReference type="GO" id="GO:0003700">
    <property type="term" value="F:DNA-binding transcription factor activity"/>
    <property type="evidence" value="ECO:0007669"/>
    <property type="project" value="InterPro"/>
</dbReference>
<dbReference type="Pfam" id="PF12802">
    <property type="entry name" value="MarR_2"/>
    <property type="match status" value="1"/>
</dbReference>
<dbReference type="InterPro" id="IPR036390">
    <property type="entry name" value="WH_DNA-bd_sf"/>
</dbReference>
<protein>
    <submittedName>
        <fullName evidence="3">ROK family transcriptional regulator</fullName>
    </submittedName>
</protein>
<dbReference type="InterPro" id="IPR000835">
    <property type="entry name" value="HTH_MarR-typ"/>
</dbReference>
<name>A0A4R5U0S7_9MICC</name>
<evidence type="ECO:0000313" key="4">
    <source>
        <dbReference type="Proteomes" id="UP000295411"/>
    </source>
</evidence>
<dbReference type="PROSITE" id="PS01125">
    <property type="entry name" value="ROK"/>
    <property type="match status" value="1"/>
</dbReference>
<accession>A0A4R5U0S7</accession>
<dbReference type="Proteomes" id="UP000295411">
    <property type="component" value="Unassembled WGS sequence"/>
</dbReference>
<dbReference type="InterPro" id="IPR000600">
    <property type="entry name" value="ROK"/>
</dbReference>
<dbReference type="Gene3D" id="3.30.420.40">
    <property type="match status" value="2"/>
</dbReference>
<gene>
    <name evidence="3" type="ORF">E2F48_07670</name>
</gene>
<dbReference type="PANTHER" id="PTHR18964:SF149">
    <property type="entry name" value="BIFUNCTIONAL UDP-N-ACETYLGLUCOSAMINE 2-EPIMERASE_N-ACETYLMANNOSAMINE KINASE"/>
    <property type="match status" value="1"/>
</dbReference>
<evidence type="ECO:0000256" key="1">
    <source>
        <dbReference type="ARBA" id="ARBA00006479"/>
    </source>
</evidence>
<dbReference type="Pfam" id="PF00480">
    <property type="entry name" value="ROK"/>
    <property type="match status" value="1"/>
</dbReference>
<dbReference type="InterPro" id="IPR049874">
    <property type="entry name" value="ROK_cs"/>
</dbReference>
<evidence type="ECO:0000313" key="3">
    <source>
        <dbReference type="EMBL" id="TDK27101.1"/>
    </source>
</evidence>
<feature type="domain" description="HTH marR-type" evidence="2">
    <location>
        <begin position="5"/>
        <end position="54"/>
    </location>
</feature>